<sequence length="345" mass="35915">MRTWMLLGIGLALAGPALGQSLTGSIITGSDGGTDTAMGEDIAAVAAACGVGLRVTESDGSIENMEAVRDRPGTQLGIVQSDVLEYFRTFEADDPALARTAHGVRIAFPLNDSAVHVLARNDIADLAALDGRRVATGPEDSGSRVTADLVMDLAGVTPGERLALSPEAAIDALVAGTVDAMVYVGGVPAALLNDPRLANGVHLLPLEAPALRAAYTPTEIPAGAYPFVETAVPAVKVRSLLVAYDYTPRRNNYHAASCRLIADVGHLLVTRLGELKESGHPAWKTVDPTDLPQGWQASNCVLEGLDPAYPFVCRKPDGTEVAEGGASDEGPNALFISRVCARLGC</sequence>
<evidence type="ECO:0000256" key="1">
    <source>
        <dbReference type="SAM" id="SignalP"/>
    </source>
</evidence>
<protein>
    <recommendedName>
        <fullName evidence="4">TAXI family TRAP transporter solute-binding subunit</fullName>
    </recommendedName>
</protein>
<proteinExistence type="predicted"/>
<comment type="caution">
    <text evidence="2">The sequence shown here is derived from an EMBL/GenBank/DDBJ whole genome shotgun (WGS) entry which is preliminary data.</text>
</comment>
<dbReference type="SUPFAM" id="SSF53850">
    <property type="entry name" value="Periplasmic binding protein-like II"/>
    <property type="match status" value="1"/>
</dbReference>
<dbReference type="PANTHER" id="PTHR42941:SF1">
    <property type="entry name" value="SLL1037 PROTEIN"/>
    <property type="match status" value="1"/>
</dbReference>
<dbReference type="RefSeq" id="WP_184149693.1">
    <property type="nucleotide sequence ID" value="NZ_JACHFM010000002.1"/>
</dbReference>
<dbReference type="AlphaFoldDB" id="A0A840SNL8"/>
<evidence type="ECO:0000313" key="3">
    <source>
        <dbReference type="Proteomes" id="UP000549457"/>
    </source>
</evidence>
<name>A0A840SNL8_9RHOB</name>
<keyword evidence="3" id="KW-1185">Reference proteome</keyword>
<accession>A0A840SNL8</accession>
<evidence type="ECO:0008006" key="4">
    <source>
        <dbReference type="Google" id="ProtNLM"/>
    </source>
</evidence>
<dbReference type="EMBL" id="JACHFM010000002">
    <property type="protein sequence ID" value="MBB5222604.1"/>
    <property type="molecule type" value="Genomic_DNA"/>
</dbReference>
<evidence type="ECO:0000313" key="2">
    <source>
        <dbReference type="EMBL" id="MBB5222604.1"/>
    </source>
</evidence>
<reference evidence="2 3" key="1">
    <citation type="submission" date="2020-08" db="EMBL/GenBank/DDBJ databases">
        <title>Genomic Encyclopedia of Type Strains, Phase IV (KMG-IV): sequencing the most valuable type-strain genomes for metagenomic binning, comparative biology and taxonomic classification.</title>
        <authorList>
            <person name="Goeker M."/>
        </authorList>
    </citation>
    <scope>NUCLEOTIDE SEQUENCE [LARGE SCALE GENOMIC DNA]</scope>
    <source>
        <strain evidence="2 3">DSM 101730</strain>
    </source>
</reference>
<dbReference type="Pfam" id="PF16868">
    <property type="entry name" value="NMT1_3"/>
    <property type="match status" value="1"/>
</dbReference>
<keyword evidence="1" id="KW-0732">Signal</keyword>
<gene>
    <name evidence="2" type="ORF">HNP73_002540</name>
</gene>
<dbReference type="InterPro" id="IPR011852">
    <property type="entry name" value="TRAP_TAXI"/>
</dbReference>
<organism evidence="2 3">
    <name type="scientific">Amaricoccus macauensis</name>
    <dbReference type="NCBI Taxonomy" id="57001"/>
    <lineage>
        <taxon>Bacteria</taxon>
        <taxon>Pseudomonadati</taxon>
        <taxon>Pseudomonadota</taxon>
        <taxon>Alphaproteobacteria</taxon>
        <taxon>Rhodobacterales</taxon>
        <taxon>Paracoccaceae</taxon>
        <taxon>Amaricoccus</taxon>
    </lineage>
</organism>
<dbReference type="NCBIfam" id="TIGR02122">
    <property type="entry name" value="TRAP_TAXI"/>
    <property type="match status" value="1"/>
</dbReference>
<feature type="signal peptide" evidence="1">
    <location>
        <begin position="1"/>
        <end position="19"/>
    </location>
</feature>
<dbReference type="PANTHER" id="PTHR42941">
    <property type="entry name" value="SLL1037 PROTEIN"/>
    <property type="match status" value="1"/>
</dbReference>
<feature type="chain" id="PRO_5033009430" description="TAXI family TRAP transporter solute-binding subunit" evidence="1">
    <location>
        <begin position="20"/>
        <end position="345"/>
    </location>
</feature>
<dbReference type="Proteomes" id="UP000549457">
    <property type="component" value="Unassembled WGS sequence"/>
</dbReference>
<dbReference type="Gene3D" id="3.40.190.10">
    <property type="entry name" value="Periplasmic binding protein-like II"/>
    <property type="match status" value="2"/>
</dbReference>